<dbReference type="PATRIC" id="fig|1227453.3.peg.4128"/>
<name>M0L1Y2_HALJT</name>
<feature type="domain" description="SWIM-type" evidence="3">
    <location>
        <begin position="103"/>
        <end position="132"/>
    </location>
</feature>
<keyword evidence="5" id="KW-1185">Reference proteome</keyword>
<keyword evidence="1" id="KW-0862">Zinc</keyword>
<organism evidence="4 5">
    <name type="scientific">Haloarcula japonica (strain ATCC 49778 / DSM 6131 / JCM 7785 / NBRC 101032 / NCIMB 13157 / TR-1)</name>
    <dbReference type="NCBI Taxonomy" id="1227453"/>
    <lineage>
        <taxon>Archaea</taxon>
        <taxon>Methanobacteriati</taxon>
        <taxon>Methanobacteriota</taxon>
        <taxon>Stenosarchaea group</taxon>
        <taxon>Halobacteria</taxon>
        <taxon>Halobacteriales</taxon>
        <taxon>Haloarculaceae</taxon>
        <taxon>Haloarcula</taxon>
    </lineage>
</organism>
<dbReference type="PROSITE" id="PS50966">
    <property type="entry name" value="ZF_SWIM"/>
    <property type="match status" value="1"/>
</dbReference>
<dbReference type="GO" id="GO:0008270">
    <property type="term" value="F:zinc ion binding"/>
    <property type="evidence" value="ECO:0007669"/>
    <property type="project" value="UniProtKB-KW"/>
</dbReference>
<feature type="compositionally biased region" description="Basic and acidic residues" evidence="2">
    <location>
        <begin position="198"/>
        <end position="210"/>
    </location>
</feature>
<evidence type="ECO:0000256" key="2">
    <source>
        <dbReference type="SAM" id="MobiDB-lite"/>
    </source>
</evidence>
<evidence type="ECO:0000256" key="1">
    <source>
        <dbReference type="PROSITE-ProRule" id="PRU00325"/>
    </source>
</evidence>
<evidence type="ECO:0000259" key="3">
    <source>
        <dbReference type="PROSITE" id="PS50966"/>
    </source>
</evidence>
<dbReference type="eggNOG" id="arCOG07773">
    <property type="taxonomic scope" value="Archaea"/>
</dbReference>
<dbReference type="EMBL" id="AOLY01000046">
    <property type="protein sequence ID" value="EMA27103.1"/>
    <property type="molecule type" value="Genomic_DNA"/>
</dbReference>
<dbReference type="Proteomes" id="UP000011524">
    <property type="component" value="Unassembled WGS sequence"/>
</dbReference>
<reference evidence="4 5" key="1">
    <citation type="journal article" date="2014" name="PLoS Genet.">
        <title>Phylogenetically driven sequencing of extremely halophilic archaea reveals strategies for static and dynamic osmo-response.</title>
        <authorList>
            <person name="Becker E.A."/>
            <person name="Seitzer P.M."/>
            <person name="Tritt A."/>
            <person name="Larsen D."/>
            <person name="Krusor M."/>
            <person name="Yao A.I."/>
            <person name="Wu D."/>
            <person name="Madern D."/>
            <person name="Eisen J.A."/>
            <person name="Darling A.E."/>
            <person name="Facciotti M.T."/>
        </authorList>
    </citation>
    <scope>NUCLEOTIDE SEQUENCE [LARGE SCALE GENOMIC DNA]</scope>
    <source>
        <strain evidence="5">ATCC 49778 / DSM 6131 / JCM 7785 / NBRC 101032 / NCIMB 13157 / TR-1</strain>
    </source>
</reference>
<proteinExistence type="predicted"/>
<dbReference type="eggNOG" id="arCOG13633">
    <property type="taxonomic scope" value="Archaea"/>
</dbReference>
<feature type="region of interest" description="Disordered" evidence="2">
    <location>
        <begin position="51"/>
        <end position="78"/>
    </location>
</feature>
<accession>M0L1Y2</accession>
<keyword evidence="1" id="KW-0863">Zinc-finger</keyword>
<gene>
    <name evidence="4" type="ORF">C444_21011</name>
</gene>
<comment type="caution">
    <text evidence="4">The sequence shown here is derived from an EMBL/GenBank/DDBJ whole genome shotgun (WGS) entry which is preliminary data.</text>
</comment>
<dbReference type="InterPro" id="IPR007527">
    <property type="entry name" value="Znf_SWIM"/>
</dbReference>
<dbReference type="AlphaFoldDB" id="M0L1Y2"/>
<evidence type="ECO:0000313" key="4">
    <source>
        <dbReference type="EMBL" id="EMA27103.1"/>
    </source>
</evidence>
<feature type="region of interest" description="Disordered" evidence="2">
    <location>
        <begin position="198"/>
        <end position="248"/>
    </location>
</feature>
<sequence length="248" mass="28233">MQTQEASRLRDRRATHPKWVDDDALDDQFGLHVDGEPRKAVADGGVMQLRFNDGGVTDPTEDPLAVASEDEPRTERAKREDIDASFLAKPGCYEVHSASDSRYEVDVLEETCSCPDIAERCKHRRRVEIEPKSWADRGHTESPEEDEVQLYAIQCRAGLRLEWLVNTRTGKLHRGPLSEKPGPRVLYVTADGEHALMKELDSRETDDSWKPPKQFPSVIAKDREEVDPVPDSSQDYYRRSVEDLYDSP</sequence>
<keyword evidence="1" id="KW-0479">Metal-binding</keyword>
<protein>
    <recommendedName>
        <fullName evidence="3">SWIM-type domain-containing protein</fullName>
    </recommendedName>
</protein>
<evidence type="ECO:0000313" key="5">
    <source>
        <dbReference type="Proteomes" id="UP000011524"/>
    </source>
</evidence>